<accession>A0ABR2WTG1</accession>
<feature type="transmembrane region" description="Helical" evidence="1">
    <location>
        <begin position="558"/>
        <end position="580"/>
    </location>
</feature>
<keyword evidence="1" id="KW-1133">Transmembrane helix</keyword>
<proteinExistence type="predicted"/>
<dbReference type="InterPro" id="IPR010775">
    <property type="entry name" value="DUF1365"/>
</dbReference>
<dbReference type="EMBL" id="JASJQH010000362">
    <property type="protein sequence ID" value="KAK9764820.1"/>
    <property type="molecule type" value="Genomic_DNA"/>
</dbReference>
<name>A0ABR2WTG1_9FUNG</name>
<comment type="caution">
    <text evidence="2">The sequence shown here is derived from an EMBL/GenBank/DDBJ whole genome shotgun (WGS) entry which is preliminary data.</text>
</comment>
<keyword evidence="1" id="KW-0472">Membrane</keyword>
<dbReference type="PANTHER" id="PTHR33973:SF4">
    <property type="entry name" value="OS07G0153300 PROTEIN"/>
    <property type="match status" value="1"/>
</dbReference>
<organism evidence="2 3">
    <name type="scientific">Basidiobolus ranarum</name>
    <dbReference type="NCBI Taxonomy" id="34480"/>
    <lineage>
        <taxon>Eukaryota</taxon>
        <taxon>Fungi</taxon>
        <taxon>Fungi incertae sedis</taxon>
        <taxon>Zoopagomycota</taxon>
        <taxon>Entomophthoromycotina</taxon>
        <taxon>Basidiobolomycetes</taxon>
        <taxon>Basidiobolales</taxon>
        <taxon>Basidiobolaceae</taxon>
        <taxon>Basidiobolus</taxon>
    </lineage>
</organism>
<dbReference type="Pfam" id="PF07103">
    <property type="entry name" value="DUF1365"/>
    <property type="match status" value="1"/>
</dbReference>
<protein>
    <submittedName>
        <fullName evidence="2">Uncharacterized protein</fullName>
    </submittedName>
</protein>
<dbReference type="Proteomes" id="UP001479436">
    <property type="component" value="Unassembled WGS sequence"/>
</dbReference>
<dbReference type="PANTHER" id="PTHR33973">
    <property type="entry name" value="OS07G0153300 PROTEIN"/>
    <property type="match status" value="1"/>
</dbReference>
<reference evidence="2 3" key="1">
    <citation type="submission" date="2023-04" db="EMBL/GenBank/DDBJ databases">
        <title>Genome of Basidiobolus ranarum AG-B5.</title>
        <authorList>
            <person name="Stajich J.E."/>
            <person name="Carter-House D."/>
            <person name="Gryganskyi A."/>
        </authorList>
    </citation>
    <scope>NUCLEOTIDE SEQUENCE [LARGE SCALE GENOMIC DNA]</scope>
    <source>
        <strain evidence="2 3">AG-B5</strain>
    </source>
</reference>
<evidence type="ECO:0000313" key="3">
    <source>
        <dbReference type="Proteomes" id="UP001479436"/>
    </source>
</evidence>
<evidence type="ECO:0000256" key="1">
    <source>
        <dbReference type="SAM" id="Phobius"/>
    </source>
</evidence>
<keyword evidence="1" id="KW-0812">Transmembrane</keyword>
<gene>
    <name evidence="2" type="ORF">K7432_007381</name>
</gene>
<evidence type="ECO:0000313" key="2">
    <source>
        <dbReference type="EMBL" id="KAK9764820.1"/>
    </source>
</evidence>
<sequence length="661" mass="75952">MSKKPCIQRPIRLYLGTNYHVRFLPVRNSFEVDALYFGISLESLDGSSSLGINRLFFGYNRRGIFSLWDEDYLGVLEINGRQASIKEKLWYQLEHKGFSTTGIDHVELITQPRFLGYAFNFFNFYFCYSIGKLRCILVEGTNAGGDKWVQILSRNEELDCKRKGYKMTFSVPRTFHISPFNSSTGSYEVHVNDPLDGSIDVRFVIWVDPLHDKSLETPPSPGLLVSGVGHARKKKFLAKVSAAEIEYTWKNVIVVFLKAPGRIWLSFPKFTLQCIKLACQKSLKVYQAPDPPGYPISRAKAGFFERYAMKVFLEYLKQLSIIGKIHLRLRFSHGINRDVVEFNGNTDTNKLGIATNVVLTVKSYQFFTYFLMIQDPVRGLLVTYSEGLWDATNLSGFLRVVVESVRHESNRKQQLTTRISAGLRRFLSLFVESNINLSWFDHEISRFGLRLKKDGEKVLIIEKPNTRSRRRFRRASLGRDGLTRVSSTSLTVKLLNQLPKFDHIIIPSYETGLSKKIEEALQERARNLHILSIPTRPNATKWAAHPIEVLNEPSCLHLIYLGVYTVVLIIYQILVTYGIATFADPKYLKFSVFWDRLREILSTSNQSMSHWDIHKQGSTCLLSADCSRSLESDEAKLLLNSNELRIWRFLNYLNKALLSLE</sequence>
<keyword evidence="3" id="KW-1185">Reference proteome</keyword>